<evidence type="ECO:0000313" key="1">
    <source>
        <dbReference type="EMBL" id="PIR96141.1"/>
    </source>
</evidence>
<protein>
    <submittedName>
        <fullName evidence="1">Uncharacterized protein</fullName>
    </submittedName>
</protein>
<evidence type="ECO:0000313" key="2">
    <source>
        <dbReference type="Proteomes" id="UP000230922"/>
    </source>
</evidence>
<gene>
    <name evidence="1" type="ORF">COT92_02695</name>
</gene>
<proteinExistence type="predicted"/>
<dbReference type="AlphaFoldDB" id="A0A2H0VAQ2"/>
<dbReference type="EMBL" id="PFAK01000045">
    <property type="protein sequence ID" value="PIR96141.1"/>
    <property type="molecule type" value="Genomic_DNA"/>
</dbReference>
<accession>A0A2H0VAQ2</accession>
<comment type="caution">
    <text evidence="1">The sequence shown here is derived from an EMBL/GenBank/DDBJ whole genome shotgun (WGS) entry which is preliminary data.</text>
</comment>
<organism evidence="1 2">
    <name type="scientific">Candidatus Doudnabacteria bacterium CG10_big_fil_rev_8_21_14_0_10_42_18</name>
    <dbReference type="NCBI Taxonomy" id="1974552"/>
    <lineage>
        <taxon>Bacteria</taxon>
        <taxon>Candidatus Doudnaibacteriota</taxon>
    </lineage>
</organism>
<reference evidence="2" key="1">
    <citation type="submission" date="2017-09" db="EMBL/GenBank/DDBJ databases">
        <title>Depth-based differentiation of microbial function through sediment-hosted aquifers and enrichment of novel symbionts in the deep terrestrial subsurface.</title>
        <authorList>
            <person name="Probst A.J."/>
            <person name="Ladd B."/>
            <person name="Jarett J.K."/>
            <person name="Geller-Mcgrath D.E."/>
            <person name="Sieber C.M.K."/>
            <person name="Emerson J.B."/>
            <person name="Anantharaman K."/>
            <person name="Thomas B.C."/>
            <person name="Malmstrom R."/>
            <person name="Stieglmeier M."/>
            <person name="Klingl A."/>
            <person name="Woyke T."/>
            <person name="Ryan C.M."/>
            <person name="Banfield J.F."/>
        </authorList>
    </citation>
    <scope>NUCLEOTIDE SEQUENCE [LARGE SCALE GENOMIC DNA]</scope>
</reference>
<sequence>MIIKDGGKQRERRHIEVKFGDKEKKELERLLPEQRGTDAKIRFFLEVMVEVALSDEKVRIVPESLLACKGKSVWISAETYRLVCLYGKLANMSAGAQATNLLVAGLELLKKSGISQPLGKEELARKITQELGKRNRLGEIRQGFRLIWRGLSGR</sequence>
<name>A0A2H0VAQ2_9BACT</name>
<dbReference type="Proteomes" id="UP000230922">
    <property type="component" value="Unassembled WGS sequence"/>
</dbReference>